<dbReference type="Pfam" id="PF07730">
    <property type="entry name" value="HisKA_3"/>
    <property type="match status" value="1"/>
</dbReference>
<keyword evidence="5" id="KW-0547">Nucleotide-binding</keyword>
<protein>
    <recommendedName>
        <fullName evidence="2">histidine kinase</fullName>
        <ecNumber evidence="2">2.7.13.3</ecNumber>
    </recommendedName>
</protein>
<evidence type="ECO:0000256" key="7">
    <source>
        <dbReference type="ARBA" id="ARBA00022840"/>
    </source>
</evidence>
<evidence type="ECO:0000313" key="11">
    <source>
        <dbReference type="EMBL" id="TCO65851.1"/>
    </source>
</evidence>
<proteinExistence type="predicted"/>
<feature type="transmembrane region" description="Helical" evidence="9">
    <location>
        <begin position="15"/>
        <end position="33"/>
    </location>
</feature>
<evidence type="ECO:0000256" key="8">
    <source>
        <dbReference type="ARBA" id="ARBA00023012"/>
    </source>
</evidence>
<reference evidence="11 12" key="1">
    <citation type="submission" date="2019-03" db="EMBL/GenBank/DDBJ databases">
        <title>Genomic Encyclopedia of Type Strains, Phase IV (KMG-IV): sequencing the most valuable type-strain genomes for metagenomic binning, comparative biology and taxonomic classification.</title>
        <authorList>
            <person name="Goeker M."/>
        </authorList>
    </citation>
    <scope>NUCLEOTIDE SEQUENCE [LARGE SCALE GENOMIC DNA]</scope>
    <source>
        <strain evidence="11 12">DSM 45934</strain>
    </source>
</reference>
<dbReference type="PANTHER" id="PTHR24421:SF10">
    <property type="entry name" value="NITRATE_NITRITE SENSOR PROTEIN NARQ"/>
    <property type="match status" value="1"/>
</dbReference>
<evidence type="ECO:0000313" key="12">
    <source>
        <dbReference type="Proteomes" id="UP000295680"/>
    </source>
</evidence>
<keyword evidence="7" id="KW-0067">ATP-binding</keyword>
<name>A0A4R2JZ11_9PSEU</name>
<keyword evidence="8" id="KW-0902">Two-component regulatory system</keyword>
<dbReference type="SUPFAM" id="SSF55874">
    <property type="entry name" value="ATPase domain of HSP90 chaperone/DNA topoisomerase II/histidine kinase"/>
    <property type="match status" value="1"/>
</dbReference>
<dbReference type="InterPro" id="IPR011712">
    <property type="entry name" value="Sig_transdc_His_kin_sub3_dim/P"/>
</dbReference>
<evidence type="ECO:0000256" key="5">
    <source>
        <dbReference type="ARBA" id="ARBA00022741"/>
    </source>
</evidence>
<keyword evidence="12" id="KW-1185">Reference proteome</keyword>
<dbReference type="CDD" id="cd16917">
    <property type="entry name" value="HATPase_UhpB-NarQ-NarX-like"/>
    <property type="match status" value="1"/>
</dbReference>
<keyword evidence="9" id="KW-1133">Transmembrane helix</keyword>
<comment type="catalytic activity">
    <reaction evidence="1">
        <text>ATP + protein L-histidine = ADP + protein N-phospho-L-histidine.</text>
        <dbReference type="EC" id="2.7.13.3"/>
    </reaction>
</comment>
<accession>A0A4R2JZ11</accession>
<keyword evidence="3" id="KW-0597">Phosphoprotein</keyword>
<keyword evidence="6 11" id="KW-0418">Kinase</keyword>
<gene>
    <name evidence="11" type="ORF">EV192_1011643</name>
</gene>
<dbReference type="Gene3D" id="3.30.565.10">
    <property type="entry name" value="Histidine kinase-like ATPase, C-terminal domain"/>
    <property type="match status" value="1"/>
</dbReference>
<keyword evidence="9" id="KW-0472">Membrane</keyword>
<evidence type="ECO:0000256" key="1">
    <source>
        <dbReference type="ARBA" id="ARBA00000085"/>
    </source>
</evidence>
<keyword evidence="4" id="KW-0808">Transferase</keyword>
<feature type="domain" description="Signal transduction histidine kinase subgroup 3 dimerisation and phosphoacceptor" evidence="10">
    <location>
        <begin position="192"/>
        <end position="257"/>
    </location>
</feature>
<dbReference type="EMBL" id="SLWS01000001">
    <property type="protein sequence ID" value="TCO65851.1"/>
    <property type="molecule type" value="Genomic_DNA"/>
</dbReference>
<comment type="caution">
    <text evidence="11">The sequence shown here is derived from an EMBL/GenBank/DDBJ whole genome shotgun (WGS) entry which is preliminary data.</text>
</comment>
<feature type="transmembrane region" description="Helical" evidence="9">
    <location>
        <begin position="70"/>
        <end position="93"/>
    </location>
</feature>
<dbReference type="PANTHER" id="PTHR24421">
    <property type="entry name" value="NITRATE/NITRITE SENSOR PROTEIN NARX-RELATED"/>
    <property type="match status" value="1"/>
</dbReference>
<dbReference type="GO" id="GO:0000155">
    <property type="term" value="F:phosphorelay sensor kinase activity"/>
    <property type="evidence" value="ECO:0007669"/>
    <property type="project" value="InterPro"/>
</dbReference>
<evidence type="ECO:0000256" key="6">
    <source>
        <dbReference type="ARBA" id="ARBA00022777"/>
    </source>
</evidence>
<feature type="transmembrane region" description="Helical" evidence="9">
    <location>
        <begin position="45"/>
        <end position="63"/>
    </location>
</feature>
<dbReference type="GO" id="GO:0005524">
    <property type="term" value="F:ATP binding"/>
    <property type="evidence" value="ECO:0007669"/>
    <property type="project" value="UniProtKB-KW"/>
</dbReference>
<dbReference type="Gene3D" id="1.20.5.1930">
    <property type="match status" value="1"/>
</dbReference>
<dbReference type="GO" id="GO:0016020">
    <property type="term" value="C:membrane"/>
    <property type="evidence" value="ECO:0007669"/>
    <property type="project" value="InterPro"/>
</dbReference>
<dbReference type="Proteomes" id="UP000295680">
    <property type="component" value="Unassembled WGS sequence"/>
</dbReference>
<dbReference type="EC" id="2.7.13.3" evidence="2"/>
<dbReference type="RefSeq" id="WP_132112545.1">
    <property type="nucleotide sequence ID" value="NZ_SLWS01000001.1"/>
</dbReference>
<sequence>MLFGQSISRLSERPWWDRWIAVSSLLLGLLYLTDLGSVSPGFPPSPLWLHWVFLFVICVAQTFRRTRPLAALVAGLVVFAADNATGPSTPVMIVFLDLLFCGTLHSSPRAARWIVRAVVGFVFAVVVVAAVVLHNLRATVGIGLGVFSLVIVPVWWAFNIRQHKEIAERERASARQLARINELDRQAAVTAERARMARDLHDVVAGHLSAIAIQSEAVLSIMDSKPELVRSVLKSVRANSVQSLTEMRAMIEVLRDGEDARTAPARLADLDRLVSSARAGGLTVDVEWSGVDGLPVAVDLAAYRIIQEALTNAMKHAAGGSARVCVAVAGAELVVEVTNSLTGPSTGGTGTGLVSMRERAHAVGGSLIAGPGSGGWQVRAVLPTGGLT</sequence>
<dbReference type="InterPro" id="IPR050482">
    <property type="entry name" value="Sensor_HK_TwoCompSys"/>
</dbReference>
<dbReference type="GO" id="GO:0046983">
    <property type="term" value="F:protein dimerization activity"/>
    <property type="evidence" value="ECO:0007669"/>
    <property type="project" value="InterPro"/>
</dbReference>
<dbReference type="OrthoDB" id="227596at2"/>
<evidence type="ECO:0000256" key="3">
    <source>
        <dbReference type="ARBA" id="ARBA00022553"/>
    </source>
</evidence>
<organism evidence="11 12">
    <name type="scientific">Actinocrispum wychmicini</name>
    <dbReference type="NCBI Taxonomy" id="1213861"/>
    <lineage>
        <taxon>Bacteria</taxon>
        <taxon>Bacillati</taxon>
        <taxon>Actinomycetota</taxon>
        <taxon>Actinomycetes</taxon>
        <taxon>Pseudonocardiales</taxon>
        <taxon>Pseudonocardiaceae</taxon>
        <taxon>Actinocrispum</taxon>
    </lineage>
</organism>
<feature type="transmembrane region" description="Helical" evidence="9">
    <location>
        <begin position="140"/>
        <end position="158"/>
    </location>
</feature>
<dbReference type="AlphaFoldDB" id="A0A4R2JZ11"/>
<evidence type="ECO:0000256" key="9">
    <source>
        <dbReference type="SAM" id="Phobius"/>
    </source>
</evidence>
<evidence type="ECO:0000259" key="10">
    <source>
        <dbReference type="Pfam" id="PF07730"/>
    </source>
</evidence>
<keyword evidence="9" id="KW-0812">Transmembrane</keyword>
<dbReference type="InterPro" id="IPR036890">
    <property type="entry name" value="HATPase_C_sf"/>
</dbReference>
<evidence type="ECO:0000256" key="4">
    <source>
        <dbReference type="ARBA" id="ARBA00022679"/>
    </source>
</evidence>
<evidence type="ECO:0000256" key="2">
    <source>
        <dbReference type="ARBA" id="ARBA00012438"/>
    </source>
</evidence>
<feature type="transmembrane region" description="Helical" evidence="9">
    <location>
        <begin position="113"/>
        <end position="133"/>
    </location>
</feature>